<sequence>MLAIEIRRATHGAIGINDRLTVAAGFHLARKRGGDRIGRCIDNEKLTGIRVFAGVCHRECTGIVVQTVGKFVCERAAPDAFTTKPGGSGVAALNDKILDDAMEQHAIVVPLLCKSDKIFDRKGGERRKQDRPESAHAGVKNGDGIAILWRCELKFVAFKLGRTGRSGAAAEHQPRGKQRDNKE</sequence>
<dbReference type="EMBL" id="VSSQ01016359">
    <property type="protein sequence ID" value="MPM57612.1"/>
    <property type="molecule type" value="Genomic_DNA"/>
</dbReference>
<feature type="compositionally biased region" description="Basic and acidic residues" evidence="1">
    <location>
        <begin position="172"/>
        <end position="183"/>
    </location>
</feature>
<gene>
    <name evidence="2" type="ORF">SDC9_104434</name>
</gene>
<evidence type="ECO:0000313" key="2">
    <source>
        <dbReference type="EMBL" id="MPM57612.1"/>
    </source>
</evidence>
<protein>
    <submittedName>
        <fullName evidence="2">Uncharacterized protein</fullName>
    </submittedName>
</protein>
<dbReference type="AlphaFoldDB" id="A0A645AWJ1"/>
<feature type="region of interest" description="Disordered" evidence="1">
    <location>
        <begin position="164"/>
        <end position="183"/>
    </location>
</feature>
<proteinExistence type="predicted"/>
<accession>A0A645AWJ1</accession>
<reference evidence="2" key="1">
    <citation type="submission" date="2019-08" db="EMBL/GenBank/DDBJ databases">
        <authorList>
            <person name="Kucharzyk K."/>
            <person name="Murdoch R.W."/>
            <person name="Higgins S."/>
            <person name="Loffler F."/>
        </authorList>
    </citation>
    <scope>NUCLEOTIDE SEQUENCE</scope>
</reference>
<organism evidence="2">
    <name type="scientific">bioreactor metagenome</name>
    <dbReference type="NCBI Taxonomy" id="1076179"/>
    <lineage>
        <taxon>unclassified sequences</taxon>
        <taxon>metagenomes</taxon>
        <taxon>ecological metagenomes</taxon>
    </lineage>
</organism>
<name>A0A645AWJ1_9ZZZZ</name>
<comment type="caution">
    <text evidence="2">The sequence shown here is derived from an EMBL/GenBank/DDBJ whole genome shotgun (WGS) entry which is preliminary data.</text>
</comment>
<evidence type="ECO:0000256" key="1">
    <source>
        <dbReference type="SAM" id="MobiDB-lite"/>
    </source>
</evidence>